<keyword evidence="3 7" id="KW-0540">Nuclease</keyword>
<evidence type="ECO:0000313" key="9">
    <source>
        <dbReference type="EMBL" id="SBS76282.1"/>
    </source>
</evidence>
<comment type="function">
    <text evidence="7">Toxic component of a toxin-antitoxin (TA) system. An RNase.</text>
</comment>
<evidence type="ECO:0000313" key="10">
    <source>
        <dbReference type="EMBL" id="SBS76463.1"/>
    </source>
</evidence>
<feature type="domain" description="PIN" evidence="8">
    <location>
        <begin position="2"/>
        <end position="113"/>
    </location>
</feature>
<evidence type="ECO:0000256" key="4">
    <source>
        <dbReference type="ARBA" id="ARBA00022723"/>
    </source>
</evidence>
<dbReference type="Pfam" id="PF01850">
    <property type="entry name" value="PIN"/>
    <property type="match status" value="1"/>
</dbReference>
<dbReference type="SUPFAM" id="SSF88723">
    <property type="entry name" value="PIN domain-like"/>
    <property type="match status" value="1"/>
</dbReference>
<dbReference type="GO" id="GO:0090729">
    <property type="term" value="F:toxin activity"/>
    <property type="evidence" value="ECO:0007669"/>
    <property type="project" value="UniProtKB-KW"/>
</dbReference>
<dbReference type="HAMAP" id="MF_00265">
    <property type="entry name" value="VapC_Nob1"/>
    <property type="match status" value="1"/>
</dbReference>
<dbReference type="InterPro" id="IPR029060">
    <property type="entry name" value="PIN-like_dom_sf"/>
</dbReference>
<accession>A0A1Y5PC73</accession>
<dbReference type="InterPro" id="IPR022907">
    <property type="entry name" value="VapC_family"/>
</dbReference>
<dbReference type="EMBL" id="FLQS01000024">
    <property type="protein sequence ID" value="SBS76282.1"/>
    <property type="molecule type" value="Genomic_DNA"/>
</dbReference>
<dbReference type="InterPro" id="IPR044153">
    <property type="entry name" value="PIN_Pae0151-like"/>
</dbReference>
<sequence>MIVVDASAAVAALLNDGQARRILAVESIHAPHLVDAEVVSVLRRQVIAGVLAPDAARLALNVWKRLGLIRYAASPLLERIWELRSSFTAYDAMYVALSEKLDCALVTADARLSGANGPRCAITVVPR</sequence>
<dbReference type="AlphaFoldDB" id="A0A1Y5PC73"/>
<keyword evidence="7" id="KW-0800">Toxin</keyword>
<dbReference type="EMBL" id="FLQS01000026">
    <property type="protein sequence ID" value="SBS76463.1"/>
    <property type="molecule type" value="Genomic_DNA"/>
</dbReference>
<name>A0A1Y5PC73_9MYCO</name>
<evidence type="ECO:0000256" key="3">
    <source>
        <dbReference type="ARBA" id="ARBA00022722"/>
    </source>
</evidence>
<evidence type="ECO:0000256" key="6">
    <source>
        <dbReference type="ARBA" id="ARBA00022842"/>
    </source>
</evidence>
<evidence type="ECO:0000259" key="8">
    <source>
        <dbReference type="Pfam" id="PF01850"/>
    </source>
</evidence>
<dbReference type="Gene3D" id="3.40.50.1010">
    <property type="entry name" value="5'-nuclease"/>
    <property type="match status" value="1"/>
</dbReference>
<reference evidence="9" key="1">
    <citation type="submission" date="2016-03" db="EMBL/GenBank/DDBJ databases">
        <authorList>
            <person name="Ploux O."/>
        </authorList>
    </citation>
    <scope>NUCLEOTIDE SEQUENCE</scope>
    <source>
        <strain evidence="9">UC10</strain>
    </source>
</reference>
<evidence type="ECO:0000256" key="7">
    <source>
        <dbReference type="HAMAP-Rule" id="MF_00265"/>
    </source>
</evidence>
<keyword evidence="4 7" id="KW-0479">Metal-binding</keyword>
<feature type="binding site" evidence="7">
    <location>
        <position position="5"/>
    </location>
    <ligand>
        <name>Mg(2+)</name>
        <dbReference type="ChEBI" id="CHEBI:18420"/>
    </ligand>
</feature>
<dbReference type="CDD" id="cd09873">
    <property type="entry name" value="PIN_Pae0151-like"/>
    <property type="match status" value="1"/>
</dbReference>
<evidence type="ECO:0000256" key="1">
    <source>
        <dbReference type="ARBA" id="ARBA00001946"/>
    </source>
</evidence>
<comment type="cofactor">
    <cofactor evidence="1 7">
        <name>Mg(2+)</name>
        <dbReference type="ChEBI" id="CHEBI:18420"/>
    </cofactor>
</comment>
<dbReference type="GO" id="GO:0004540">
    <property type="term" value="F:RNA nuclease activity"/>
    <property type="evidence" value="ECO:0007669"/>
    <property type="project" value="InterPro"/>
</dbReference>
<dbReference type="PANTHER" id="PTHR35901:SF1">
    <property type="entry name" value="EXONUCLEASE VAPC9"/>
    <property type="match status" value="1"/>
</dbReference>
<organism evidence="9">
    <name type="scientific">uncultured Mycobacterium sp</name>
    <dbReference type="NCBI Taxonomy" id="171292"/>
    <lineage>
        <taxon>Bacteria</taxon>
        <taxon>Bacillati</taxon>
        <taxon>Actinomycetota</taxon>
        <taxon>Actinomycetes</taxon>
        <taxon>Mycobacteriales</taxon>
        <taxon>Mycobacteriaceae</taxon>
        <taxon>Mycobacterium</taxon>
        <taxon>environmental samples</taxon>
    </lineage>
</organism>
<dbReference type="InterPro" id="IPR051619">
    <property type="entry name" value="TypeII_TA_RNase_PINc/VapC"/>
</dbReference>
<dbReference type="InterPro" id="IPR002716">
    <property type="entry name" value="PIN_dom"/>
</dbReference>
<dbReference type="GO" id="GO:0016787">
    <property type="term" value="F:hydrolase activity"/>
    <property type="evidence" value="ECO:0007669"/>
    <property type="project" value="UniProtKB-KW"/>
</dbReference>
<keyword evidence="5 7" id="KW-0378">Hydrolase</keyword>
<comment type="similarity">
    <text evidence="7">Belongs to the PINc/VapC protein family.</text>
</comment>
<dbReference type="GO" id="GO:0000287">
    <property type="term" value="F:magnesium ion binding"/>
    <property type="evidence" value="ECO:0007669"/>
    <property type="project" value="UniProtKB-UniRule"/>
</dbReference>
<proteinExistence type="inferred from homology"/>
<keyword evidence="2 7" id="KW-1277">Toxin-antitoxin system</keyword>
<gene>
    <name evidence="7 9" type="primary">vapC</name>
    <name evidence="9" type="ORF">MHPYR_300037</name>
    <name evidence="10" type="ORF">MHPYR_320041</name>
</gene>
<dbReference type="EC" id="3.1.-.-" evidence="7"/>
<protein>
    <recommendedName>
        <fullName evidence="7">Ribonuclease VapC</fullName>
        <shortName evidence="7">RNase VapC</shortName>
        <ecNumber evidence="7">3.1.-.-</ecNumber>
    </recommendedName>
    <alternativeName>
        <fullName evidence="7">Toxin VapC</fullName>
    </alternativeName>
</protein>
<evidence type="ECO:0000256" key="5">
    <source>
        <dbReference type="ARBA" id="ARBA00022801"/>
    </source>
</evidence>
<feature type="binding site" evidence="7">
    <location>
        <position position="91"/>
    </location>
    <ligand>
        <name>Mg(2+)</name>
        <dbReference type="ChEBI" id="CHEBI:18420"/>
    </ligand>
</feature>
<dbReference type="PANTHER" id="PTHR35901">
    <property type="entry name" value="RIBONUCLEASE VAPC3"/>
    <property type="match status" value="1"/>
</dbReference>
<evidence type="ECO:0000256" key="2">
    <source>
        <dbReference type="ARBA" id="ARBA00022649"/>
    </source>
</evidence>
<keyword evidence="6 7" id="KW-0460">Magnesium</keyword>